<feature type="domain" description="PAS" evidence="13">
    <location>
        <begin position="351"/>
        <end position="403"/>
    </location>
</feature>
<evidence type="ECO:0000259" key="11">
    <source>
        <dbReference type="PROSITE" id="PS50109"/>
    </source>
</evidence>
<dbReference type="SMART" id="SM00091">
    <property type="entry name" value="PAS"/>
    <property type="match status" value="2"/>
</dbReference>
<dbReference type="InterPro" id="IPR036890">
    <property type="entry name" value="HATPase_C_sf"/>
</dbReference>
<dbReference type="PANTHER" id="PTHR43065">
    <property type="entry name" value="SENSOR HISTIDINE KINASE"/>
    <property type="match status" value="1"/>
</dbReference>
<feature type="domain" description="Response regulatory" evidence="12">
    <location>
        <begin position="6"/>
        <end position="123"/>
    </location>
</feature>
<comment type="catalytic activity">
    <reaction evidence="1">
        <text>ATP + protein L-histidine = ADP + protein N-phospho-L-histidine.</text>
        <dbReference type="EC" id="2.7.13.3"/>
    </reaction>
</comment>
<dbReference type="SUPFAM" id="SSF55785">
    <property type="entry name" value="PYP-like sensor domain (PAS domain)"/>
    <property type="match status" value="2"/>
</dbReference>
<dbReference type="PRINTS" id="PR00344">
    <property type="entry name" value="BCTRLSENSOR"/>
</dbReference>
<keyword evidence="7" id="KW-0067">ATP-binding</keyword>
<dbReference type="Gene3D" id="3.40.50.2300">
    <property type="match status" value="2"/>
</dbReference>
<dbReference type="InterPro" id="IPR005467">
    <property type="entry name" value="His_kinase_dom"/>
</dbReference>
<dbReference type="InterPro" id="IPR001789">
    <property type="entry name" value="Sig_transdc_resp-reg_receiver"/>
</dbReference>
<feature type="modified residue" description="4-aspartylphosphate" evidence="9">
    <location>
        <position position="779"/>
    </location>
</feature>
<keyword evidence="8" id="KW-0902">Two-component regulatory system</keyword>
<reference evidence="15 18" key="2">
    <citation type="submission" date="2019-02" db="EMBL/GenBank/DDBJ databases">
        <title>Complete genome sequence of Desulfobacter hydrogenophilus AcRS1.</title>
        <authorList>
            <person name="Marietou A."/>
            <person name="Lund M.B."/>
            <person name="Marshall I.P.G."/>
            <person name="Schreiber L."/>
            <person name="Jorgensen B."/>
        </authorList>
    </citation>
    <scope>NUCLEOTIDE SEQUENCE [LARGE SCALE GENOMIC DNA]</scope>
    <source>
        <strain evidence="15 18">AcRS1</strain>
    </source>
</reference>
<dbReference type="Gene3D" id="3.30.450.20">
    <property type="entry name" value="PAS domain"/>
    <property type="match status" value="2"/>
</dbReference>
<feature type="modified residue" description="4-aspartylphosphate" evidence="9">
    <location>
        <position position="55"/>
    </location>
</feature>
<dbReference type="InterPro" id="IPR000014">
    <property type="entry name" value="PAS"/>
</dbReference>
<feature type="domain" description="PAC" evidence="14">
    <location>
        <begin position="410"/>
        <end position="473"/>
    </location>
</feature>
<dbReference type="InterPro" id="IPR011006">
    <property type="entry name" value="CheY-like_superfamily"/>
</dbReference>
<evidence type="ECO:0000313" key="16">
    <source>
        <dbReference type="EMBL" id="RAM01018.1"/>
    </source>
</evidence>
<dbReference type="PROSITE" id="PS50110">
    <property type="entry name" value="RESPONSE_REGULATORY"/>
    <property type="match status" value="2"/>
</dbReference>
<keyword evidence="4" id="KW-0808">Transferase</keyword>
<dbReference type="SUPFAM" id="SSF52172">
    <property type="entry name" value="CheY-like"/>
    <property type="match status" value="2"/>
</dbReference>
<dbReference type="AlphaFoldDB" id="A0A328F8R2"/>
<dbReference type="CDD" id="cd00156">
    <property type="entry name" value="REC"/>
    <property type="match status" value="1"/>
</dbReference>
<protein>
    <recommendedName>
        <fullName evidence="2">histidine kinase</fullName>
        <ecNumber evidence="2">2.7.13.3</ecNumber>
    </recommendedName>
</protein>
<evidence type="ECO:0000256" key="5">
    <source>
        <dbReference type="ARBA" id="ARBA00022741"/>
    </source>
</evidence>
<evidence type="ECO:0000256" key="2">
    <source>
        <dbReference type="ARBA" id="ARBA00012438"/>
    </source>
</evidence>
<dbReference type="PANTHER" id="PTHR43065:SF46">
    <property type="entry name" value="C4-DICARBOXYLATE TRANSPORT SENSOR PROTEIN DCTB"/>
    <property type="match status" value="1"/>
</dbReference>
<dbReference type="Gene3D" id="3.30.565.10">
    <property type="entry name" value="Histidine kinase-like ATPase, C-terminal domain"/>
    <property type="match status" value="1"/>
</dbReference>
<evidence type="ECO:0000256" key="9">
    <source>
        <dbReference type="PROSITE-ProRule" id="PRU00169"/>
    </source>
</evidence>
<keyword evidence="5" id="KW-0547">Nucleotide-binding</keyword>
<evidence type="ECO:0000256" key="7">
    <source>
        <dbReference type="ARBA" id="ARBA00022840"/>
    </source>
</evidence>
<dbReference type="SMART" id="SM00448">
    <property type="entry name" value="REC"/>
    <property type="match status" value="2"/>
</dbReference>
<evidence type="ECO:0000313" key="18">
    <source>
        <dbReference type="Proteomes" id="UP000293902"/>
    </source>
</evidence>
<dbReference type="OrthoDB" id="9806821at2"/>
<evidence type="ECO:0000256" key="10">
    <source>
        <dbReference type="SAM" id="Coils"/>
    </source>
</evidence>
<feature type="domain" description="Response regulatory" evidence="12">
    <location>
        <begin position="728"/>
        <end position="844"/>
    </location>
</feature>
<keyword evidence="3 9" id="KW-0597">Phosphoprotein</keyword>
<dbReference type="InterPro" id="IPR036097">
    <property type="entry name" value="HisK_dim/P_sf"/>
</dbReference>
<evidence type="ECO:0000313" key="15">
    <source>
        <dbReference type="EMBL" id="QBH14620.1"/>
    </source>
</evidence>
<dbReference type="InterPro" id="IPR003661">
    <property type="entry name" value="HisK_dim/P_dom"/>
</dbReference>
<keyword evidence="10" id="KW-0175">Coiled coil</keyword>
<dbReference type="PROSITE" id="PS50109">
    <property type="entry name" value="HIS_KIN"/>
    <property type="match status" value="1"/>
</dbReference>
<dbReference type="GO" id="GO:0000155">
    <property type="term" value="F:phosphorelay sensor kinase activity"/>
    <property type="evidence" value="ECO:0007669"/>
    <property type="project" value="InterPro"/>
</dbReference>
<evidence type="ECO:0000256" key="3">
    <source>
        <dbReference type="ARBA" id="ARBA00022553"/>
    </source>
</evidence>
<dbReference type="Pfam" id="PF00512">
    <property type="entry name" value="HisKA"/>
    <property type="match status" value="1"/>
</dbReference>
<dbReference type="InterPro" id="IPR004358">
    <property type="entry name" value="Sig_transdc_His_kin-like_C"/>
</dbReference>
<dbReference type="SMART" id="SM00388">
    <property type="entry name" value="HisKA"/>
    <property type="match status" value="1"/>
</dbReference>
<accession>A0A328F8R2</accession>
<dbReference type="PROSITE" id="PS50113">
    <property type="entry name" value="PAC"/>
    <property type="match status" value="1"/>
</dbReference>
<evidence type="ECO:0000256" key="6">
    <source>
        <dbReference type="ARBA" id="ARBA00022777"/>
    </source>
</evidence>
<evidence type="ECO:0000259" key="14">
    <source>
        <dbReference type="PROSITE" id="PS50113"/>
    </source>
</evidence>
<reference evidence="16 17" key="1">
    <citation type="submission" date="2018-06" db="EMBL/GenBank/DDBJ databases">
        <title>Complete Genome Sequence of Desulfobacter hydrogenophilus (DSM3380).</title>
        <authorList>
            <person name="Marietou A."/>
            <person name="Schreiber L."/>
            <person name="Marshall I."/>
            <person name="Jorgensen B."/>
        </authorList>
    </citation>
    <scope>NUCLEOTIDE SEQUENCE [LARGE SCALE GENOMIC DNA]</scope>
    <source>
        <strain evidence="16 17">DSM 3380</strain>
    </source>
</reference>
<dbReference type="Proteomes" id="UP000248798">
    <property type="component" value="Unassembled WGS sequence"/>
</dbReference>
<dbReference type="EMBL" id="QLNI01000034">
    <property type="protein sequence ID" value="RAM01018.1"/>
    <property type="molecule type" value="Genomic_DNA"/>
</dbReference>
<name>A0A328F8R2_9BACT</name>
<dbReference type="SUPFAM" id="SSF47384">
    <property type="entry name" value="Homodimeric domain of signal transducing histidine kinase"/>
    <property type="match status" value="1"/>
</dbReference>
<gene>
    <name evidence="16" type="ORF">DO021_16205</name>
    <name evidence="15" type="ORF">EYB58_17835</name>
</gene>
<dbReference type="EC" id="2.7.13.3" evidence="2"/>
<keyword evidence="6 15" id="KW-0418">Kinase</keyword>
<evidence type="ECO:0000256" key="4">
    <source>
        <dbReference type="ARBA" id="ARBA00022679"/>
    </source>
</evidence>
<dbReference type="InterPro" id="IPR003594">
    <property type="entry name" value="HATPase_dom"/>
</dbReference>
<dbReference type="NCBIfam" id="TIGR00229">
    <property type="entry name" value="sensory_box"/>
    <property type="match status" value="2"/>
</dbReference>
<dbReference type="RefSeq" id="WP_111958561.1">
    <property type="nucleotide sequence ID" value="NZ_CP036313.1"/>
</dbReference>
<evidence type="ECO:0000259" key="12">
    <source>
        <dbReference type="PROSITE" id="PS50110"/>
    </source>
</evidence>
<dbReference type="InterPro" id="IPR035965">
    <property type="entry name" value="PAS-like_dom_sf"/>
</dbReference>
<dbReference type="Proteomes" id="UP000293902">
    <property type="component" value="Chromosome"/>
</dbReference>
<sequence length="849" mass="95344">MKEVSKILIVDDKPENIFSLKQILAETNAEVISASNGNEALIAILNHNFALALLDVQMPDMDGYELAEFIRSEKKTRQLPIIFVSAVYSSEYHVFKGYDSGAVDFLVKPFNARILLGKVNVFIQLYRQNQQLQESEHLIREQYDNLKASELRFESLVNIIPDIVYRVDTEGNFTFVNEAIKKLGYKPKELIGIHFSSIILPMDVSPVSRKEVIRSRQESQEKSKKLIGLFDERRTGKRKTTGLEIRLIPKIGNSDLIGVLEHIGQNSVVVEVNSSGFYSDRIENKNKIFLGTVGVIRDITNRKRLEQGLNKAKDELEEKVKKRTAELTQKNMALTLEIKKREEAEQSAQKAKQEWKEIFDAIGQMAIVLDKEHTILAVNQSTVKLTGQLPEELIGKKCYEIFHLSGAPHVDCPARKLSNSNDENTIELYIESLDKSFIESCTPIFDDHGELKQIISILTDISARKRLEKDLIQAYKMEAIGTLAGGIAHDFNNILSSIIGYTQLILSDVEKGTAIEADLNEVYNAGIRAKELVRQILTFARKSEDEKISIRLDIIVKEVLKFLRSSIPANIRIKDNIISRSKVMANATQIHQIVMNLCTNAGHAMNAEGGVLSVTLKETTIDSSLIKIRDDIDPGKYVELQVSDTGSGIPTAIIDRIFEPYFTTKDPEEGTGMGLALVQSIVKEAKGMVKVESKINQGTTFKIFFPITDEEKRVSAVVPETIVQGQGHVLLIDDEIAITKLTKRYLERYGYKVTTANHPKQALTIFSQDPNGFDVVVTDMTMPDMKGDRLIKEIQNIRSGIPCVLCTGYSKEINQDTGSLEELKAVLIKPISQNKFVSTIQRLLDEKTI</sequence>
<feature type="domain" description="Histidine kinase" evidence="11">
    <location>
        <begin position="486"/>
        <end position="709"/>
    </location>
</feature>
<dbReference type="EMBL" id="CP036313">
    <property type="protein sequence ID" value="QBH14620.1"/>
    <property type="molecule type" value="Genomic_DNA"/>
</dbReference>
<dbReference type="Pfam" id="PF00072">
    <property type="entry name" value="Response_reg"/>
    <property type="match status" value="2"/>
</dbReference>
<evidence type="ECO:0000313" key="17">
    <source>
        <dbReference type="Proteomes" id="UP000248798"/>
    </source>
</evidence>
<evidence type="ECO:0000256" key="8">
    <source>
        <dbReference type="ARBA" id="ARBA00023012"/>
    </source>
</evidence>
<dbReference type="CDD" id="cd00082">
    <property type="entry name" value="HisKA"/>
    <property type="match status" value="1"/>
</dbReference>
<dbReference type="Gene3D" id="1.10.287.130">
    <property type="match status" value="1"/>
</dbReference>
<keyword evidence="18" id="KW-1185">Reference proteome</keyword>
<evidence type="ECO:0000259" key="13">
    <source>
        <dbReference type="PROSITE" id="PS50112"/>
    </source>
</evidence>
<dbReference type="Pfam" id="PF13426">
    <property type="entry name" value="PAS_9"/>
    <property type="match status" value="2"/>
</dbReference>
<feature type="domain" description="PAS" evidence="13">
    <location>
        <begin position="149"/>
        <end position="183"/>
    </location>
</feature>
<organism evidence="16 17">
    <name type="scientific">Desulfobacter hydrogenophilus</name>
    <dbReference type="NCBI Taxonomy" id="2291"/>
    <lineage>
        <taxon>Bacteria</taxon>
        <taxon>Pseudomonadati</taxon>
        <taxon>Thermodesulfobacteriota</taxon>
        <taxon>Desulfobacteria</taxon>
        <taxon>Desulfobacterales</taxon>
        <taxon>Desulfobacteraceae</taxon>
        <taxon>Desulfobacter</taxon>
    </lineage>
</organism>
<dbReference type="SUPFAM" id="SSF55874">
    <property type="entry name" value="ATPase domain of HSP90 chaperone/DNA topoisomerase II/histidine kinase"/>
    <property type="match status" value="1"/>
</dbReference>
<feature type="coiled-coil region" evidence="10">
    <location>
        <begin position="302"/>
        <end position="354"/>
    </location>
</feature>
<dbReference type="PROSITE" id="PS50112">
    <property type="entry name" value="PAS"/>
    <property type="match status" value="2"/>
</dbReference>
<evidence type="ECO:0000256" key="1">
    <source>
        <dbReference type="ARBA" id="ARBA00000085"/>
    </source>
</evidence>
<proteinExistence type="predicted"/>
<dbReference type="Pfam" id="PF02518">
    <property type="entry name" value="HATPase_c"/>
    <property type="match status" value="1"/>
</dbReference>
<dbReference type="CDD" id="cd00130">
    <property type="entry name" value="PAS"/>
    <property type="match status" value="2"/>
</dbReference>
<dbReference type="InterPro" id="IPR000700">
    <property type="entry name" value="PAS-assoc_C"/>
</dbReference>
<dbReference type="GO" id="GO:0005524">
    <property type="term" value="F:ATP binding"/>
    <property type="evidence" value="ECO:0007669"/>
    <property type="project" value="UniProtKB-KW"/>
</dbReference>
<dbReference type="SMART" id="SM00387">
    <property type="entry name" value="HATPase_c"/>
    <property type="match status" value="1"/>
</dbReference>